<keyword evidence="2" id="KW-1185">Reference proteome</keyword>
<reference evidence="1 2" key="1">
    <citation type="submission" date="2023-04" db="EMBL/GenBank/DDBJ databases">
        <title>Marinoamorphus aggregata gen. nov., sp. Nov., isolate from tissue of brittle star Ophioplocus japonicus.</title>
        <authorList>
            <person name="Kawano K."/>
            <person name="Sawayama S."/>
            <person name="Nakagawa S."/>
        </authorList>
    </citation>
    <scope>NUCLEOTIDE SEQUENCE [LARGE SCALE GENOMIC DNA]</scope>
    <source>
        <strain evidence="1 2">NKW23</strain>
    </source>
</reference>
<organism evidence="1 2">
    <name type="scientific">Paralimibaculum aggregatum</name>
    <dbReference type="NCBI Taxonomy" id="3036245"/>
    <lineage>
        <taxon>Bacteria</taxon>
        <taxon>Pseudomonadati</taxon>
        <taxon>Pseudomonadota</taxon>
        <taxon>Alphaproteobacteria</taxon>
        <taxon>Rhodobacterales</taxon>
        <taxon>Paracoccaceae</taxon>
        <taxon>Paralimibaculum</taxon>
    </lineage>
</organism>
<sequence>MLRWLGRLLLLALVAVPVWLAAAMVEPAPLVPVPTEATPEDAHAARALVRRLRAVTENPDADPRLQVGLGEVNGAMAFGARLVPGLRGEARIRAAAGGGRALQLALSWPLPAGLGWLNAEAVVPEFGAGPRLERVRLGALALPPAFTLRVGAALADLVLGGDAGQTMLAAVPELAIGEDTLQMALRMDGDMRRGLTRRVSALLRGEEMPTGAEIQAHYVALRDAVDDGRLPDSGSLVPLLRFAAERVLATAPPGREAHGFTAALFALTKFCGAKEFRLVVGRLAEGIVPEDGRSWTRSCDGISLAGRIDTRRHFITAAAIKAASTIHVSFTIGEFKELFDAARRTGGFDFTDIVANSSGIRFAATMMAAPRADWPALIARLDGEAAVIPGFAGIPPKLSRAEFETRFGDVESAAYRAMLAEIEARIDRLALHAPAPGG</sequence>
<dbReference type="EMBL" id="BSYI01000031">
    <property type="protein sequence ID" value="GMG84183.1"/>
    <property type="molecule type" value="Genomic_DNA"/>
</dbReference>
<comment type="caution">
    <text evidence="1">The sequence shown here is derived from an EMBL/GenBank/DDBJ whole genome shotgun (WGS) entry which is preliminary data.</text>
</comment>
<name>A0ABQ6LLX1_9RHOB</name>
<dbReference type="RefSeq" id="WP_285673160.1">
    <property type="nucleotide sequence ID" value="NZ_BSYI01000031.1"/>
</dbReference>
<dbReference type="Proteomes" id="UP001239909">
    <property type="component" value="Unassembled WGS sequence"/>
</dbReference>
<evidence type="ECO:0000313" key="2">
    <source>
        <dbReference type="Proteomes" id="UP001239909"/>
    </source>
</evidence>
<accession>A0ABQ6LLX1</accession>
<protein>
    <submittedName>
        <fullName evidence="1">Uncharacterized protein</fullName>
    </submittedName>
</protein>
<proteinExistence type="predicted"/>
<evidence type="ECO:0000313" key="1">
    <source>
        <dbReference type="EMBL" id="GMG84183.1"/>
    </source>
</evidence>
<gene>
    <name evidence="1" type="ORF">LNKW23_33970</name>
</gene>